<evidence type="ECO:0000313" key="2">
    <source>
        <dbReference type="EMBL" id="KWX20884.1"/>
    </source>
</evidence>
<dbReference type="PATRIC" id="fig|59750.3.peg.3413"/>
<keyword evidence="3" id="KW-1185">Reference proteome</keyword>
<sequence>MRVSNAFALNHLASSTACNTITGRSCRVDIDNAAGNPFRPLGDVAFGMAESEAATRGQRRRMRPAVPIMSDGDSTGGFLIPVPAR</sequence>
<reference evidence="2 3" key="1">
    <citation type="submission" date="2015-07" db="EMBL/GenBank/DDBJ databases">
        <title>A draft genome sequence of Mycobacterium wolinskyi.</title>
        <authorList>
            <person name="de Man T.J."/>
            <person name="Perry K.A."/>
            <person name="Coulliette A.D."/>
            <person name="Jensen B."/>
            <person name="Toney N.C."/>
            <person name="Limbago B.M."/>
            <person name="Noble-Wang J."/>
        </authorList>
    </citation>
    <scope>NUCLEOTIDE SEQUENCE [LARGE SCALE GENOMIC DNA]</scope>
    <source>
        <strain evidence="2 3">CDC_01</strain>
    </source>
</reference>
<dbReference type="PROSITE" id="PS51257">
    <property type="entry name" value="PROKAR_LIPOPROTEIN"/>
    <property type="match status" value="1"/>
</dbReference>
<evidence type="ECO:0000313" key="3">
    <source>
        <dbReference type="Proteomes" id="UP000070612"/>
    </source>
</evidence>
<protein>
    <submittedName>
        <fullName evidence="2">Uncharacterized protein</fullName>
    </submittedName>
</protein>
<evidence type="ECO:0000256" key="1">
    <source>
        <dbReference type="SAM" id="MobiDB-lite"/>
    </source>
</evidence>
<dbReference type="AlphaFoldDB" id="A0A132PF34"/>
<proteinExistence type="predicted"/>
<dbReference type="Proteomes" id="UP000070612">
    <property type="component" value="Unassembled WGS sequence"/>
</dbReference>
<dbReference type="EMBL" id="LGTW01000023">
    <property type="protein sequence ID" value="KWX20884.1"/>
    <property type="molecule type" value="Genomic_DNA"/>
</dbReference>
<comment type="caution">
    <text evidence="2">The sequence shown here is derived from an EMBL/GenBank/DDBJ whole genome shotgun (WGS) entry which is preliminary data.</text>
</comment>
<gene>
    <name evidence="2" type="ORF">AFM11_27695</name>
</gene>
<name>A0A132PF34_9MYCO</name>
<dbReference type="STRING" id="59750.AWC31_10230"/>
<accession>A0A132PF34</accession>
<feature type="region of interest" description="Disordered" evidence="1">
    <location>
        <begin position="55"/>
        <end position="74"/>
    </location>
</feature>
<organism evidence="2 3">
    <name type="scientific">Mycolicibacterium wolinskyi</name>
    <dbReference type="NCBI Taxonomy" id="59750"/>
    <lineage>
        <taxon>Bacteria</taxon>
        <taxon>Bacillati</taxon>
        <taxon>Actinomycetota</taxon>
        <taxon>Actinomycetes</taxon>
        <taxon>Mycobacteriales</taxon>
        <taxon>Mycobacteriaceae</taxon>
        <taxon>Mycolicibacterium</taxon>
    </lineage>
</organism>